<feature type="non-terminal residue" evidence="2">
    <location>
        <position position="50"/>
    </location>
</feature>
<evidence type="ECO:0000256" key="1">
    <source>
        <dbReference type="SAM" id="MobiDB-lite"/>
    </source>
</evidence>
<protein>
    <submittedName>
        <fullName evidence="2">Uncharacterized protein</fullName>
    </submittedName>
</protein>
<proteinExistence type="predicted"/>
<dbReference type="EMBL" id="CAXAMN010010802">
    <property type="protein sequence ID" value="CAK9032788.1"/>
    <property type="molecule type" value="Genomic_DNA"/>
</dbReference>
<accession>A0ABP0L0V7</accession>
<gene>
    <name evidence="2" type="ORF">CCMP2556_LOCUS18805</name>
</gene>
<evidence type="ECO:0000313" key="3">
    <source>
        <dbReference type="Proteomes" id="UP001642484"/>
    </source>
</evidence>
<reference evidence="2 3" key="1">
    <citation type="submission" date="2024-02" db="EMBL/GenBank/DDBJ databases">
        <authorList>
            <person name="Chen Y."/>
            <person name="Shah S."/>
            <person name="Dougan E. K."/>
            <person name="Thang M."/>
            <person name="Chan C."/>
        </authorList>
    </citation>
    <scope>NUCLEOTIDE SEQUENCE [LARGE SCALE GENOMIC DNA]</scope>
</reference>
<comment type="caution">
    <text evidence="2">The sequence shown here is derived from an EMBL/GenBank/DDBJ whole genome shotgun (WGS) entry which is preliminary data.</text>
</comment>
<name>A0ABP0L0V7_9DINO</name>
<feature type="non-terminal residue" evidence="2">
    <location>
        <position position="1"/>
    </location>
</feature>
<keyword evidence="3" id="KW-1185">Reference proteome</keyword>
<sequence>AANEKLSEELAQLRRQVEPPDTGAACDAQMDAQRGEEDASRILNVYKQQS</sequence>
<evidence type="ECO:0000313" key="2">
    <source>
        <dbReference type="EMBL" id="CAK9032788.1"/>
    </source>
</evidence>
<dbReference type="Proteomes" id="UP001642484">
    <property type="component" value="Unassembled WGS sequence"/>
</dbReference>
<feature type="region of interest" description="Disordered" evidence="1">
    <location>
        <begin position="14"/>
        <end position="38"/>
    </location>
</feature>
<organism evidence="2 3">
    <name type="scientific">Durusdinium trenchii</name>
    <dbReference type="NCBI Taxonomy" id="1381693"/>
    <lineage>
        <taxon>Eukaryota</taxon>
        <taxon>Sar</taxon>
        <taxon>Alveolata</taxon>
        <taxon>Dinophyceae</taxon>
        <taxon>Suessiales</taxon>
        <taxon>Symbiodiniaceae</taxon>
        <taxon>Durusdinium</taxon>
    </lineage>
</organism>